<proteinExistence type="predicted"/>
<reference evidence="2" key="1">
    <citation type="journal article" date="2022" name="Mol. Ecol. Resour.">
        <title>The genomes of chicory, endive, great burdock and yacon provide insights into Asteraceae palaeo-polyploidization history and plant inulin production.</title>
        <authorList>
            <person name="Fan W."/>
            <person name="Wang S."/>
            <person name="Wang H."/>
            <person name="Wang A."/>
            <person name="Jiang F."/>
            <person name="Liu H."/>
            <person name="Zhao H."/>
            <person name="Xu D."/>
            <person name="Zhang Y."/>
        </authorList>
    </citation>
    <scope>NUCLEOTIDE SEQUENCE [LARGE SCALE GENOMIC DNA]</scope>
    <source>
        <strain evidence="2">cv. Yunnan</strain>
    </source>
</reference>
<organism evidence="1 2">
    <name type="scientific">Smallanthus sonchifolius</name>
    <dbReference type="NCBI Taxonomy" id="185202"/>
    <lineage>
        <taxon>Eukaryota</taxon>
        <taxon>Viridiplantae</taxon>
        <taxon>Streptophyta</taxon>
        <taxon>Embryophyta</taxon>
        <taxon>Tracheophyta</taxon>
        <taxon>Spermatophyta</taxon>
        <taxon>Magnoliopsida</taxon>
        <taxon>eudicotyledons</taxon>
        <taxon>Gunneridae</taxon>
        <taxon>Pentapetalae</taxon>
        <taxon>asterids</taxon>
        <taxon>campanulids</taxon>
        <taxon>Asterales</taxon>
        <taxon>Asteraceae</taxon>
        <taxon>Asteroideae</taxon>
        <taxon>Heliantheae alliance</taxon>
        <taxon>Millerieae</taxon>
        <taxon>Smallanthus</taxon>
    </lineage>
</organism>
<dbReference type="EMBL" id="CM042025">
    <property type="protein sequence ID" value="KAI3809418.1"/>
    <property type="molecule type" value="Genomic_DNA"/>
</dbReference>
<sequence length="106" mass="11208">MFSRPDRTVLLGDSAGSWSGPVSAKHDNSNDGGFTFPGPDIQTVLENNDGNPRGHTVNQGMKTGPRAGLVERMAARAGHNAPRLNTDIIKPADGSQNQHAQSANFT</sequence>
<name>A0ACB9IPF4_9ASTR</name>
<dbReference type="Proteomes" id="UP001056120">
    <property type="component" value="Linkage Group LG08"/>
</dbReference>
<protein>
    <submittedName>
        <fullName evidence="1">Uncharacterized protein</fullName>
    </submittedName>
</protein>
<gene>
    <name evidence="1" type="ORF">L1987_25390</name>
</gene>
<evidence type="ECO:0000313" key="2">
    <source>
        <dbReference type="Proteomes" id="UP001056120"/>
    </source>
</evidence>
<accession>A0ACB9IPF4</accession>
<keyword evidence="2" id="KW-1185">Reference proteome</keyword>
<comment type="caution">
    <text evidence="1">The sequence shown here is derived from an EMBL/GenBank/DDBJ whole genome shotgun (WGS) entry which is preliminary data.</text>
</comment>
<reference evidence="1 2" key="2">
    <citation type="journal article" date="2022" name="Mol. Ecol. Resour.">
        <title>The genomes of chicory, endive, great burdock and yacon provide insights into Asteraceae paleo-polyploidization history and plant inulin production.</title>
        <authorList>
            <person name="Fan W."/>
            <person name="Wang S."/>
            <person name="Wang H."/>
            <person name="Wang A."/>
            <person name="Jiang F."/>
            <person name="Liu H."/>
            <person name="Zhao H."/>
            <person name="Xu D."/>
            <person name="Zhang Y."/>
        </authorList>
    </citation>
    <scope>NUCLEOTIDE SEQUENCE [LARGE SCALE GENOMIC DNA]</scope>
    <source>
        <strain evidence="2">cv. Yunnan</strain>
        <tissue evidence="1">Leaves</tissue>
    </source>
</reference>
<evidence type="ECO:0000313" key="1">
    <source>
        <dbReference type="EMBL" id="KAI3809418.1"/>
    </source>
</evidence>